<protein>
    <submittedName>
        <fullName evidence="1">Uncharacterized protein</fullName>
    </submittedName>
</protein>
<gene>
    <name evidence="1" type="ORF">UJA718_LOCUS40578</name>
</gene>
<name>A0A821NEJ1_9BILA</name>
<evidence type="ECO:0000313" key="1">
    <source>
        <dbReference type="EMBL" id="CAF4785423.1"/>
    </source>
</evidence>
<comment type="caution">
    <text evidence="1">The sequence shown here is derived from an EMBL/GenBank/DDBJ whole genome shotgun (WGS) entry which is preliminary data.</text>
</comment>
<proteinExistence type="predicted"/>
<keyword evidence="2" id="KW-1185">Reference proteome</keyword>
<dbReference type="PANTHER" id="PTHR33194">
    <property type="entry name" value="ZINC KNUCKLE DOMAINCONTAINING PROTEIN"/>
    <property type="match status" value="1"/>
</dbReference>
<evidence type="ECO:0000313" key="2">
    <source>
        <dbReference type="Proteomes" id="UP000663873"/>
    </source>
</evidence>
<dbReference type="PANTHER" id="PTHR33194:SF4">
    <property type="entry name" value="CCHC-TYPE DOMAIN-CONTAINING PROTEIN"/>
    <property type="match status" value="1"/>
</dbReference>
<reference evidence="1" key="1">
    <citation type="submission" date="2021-02" db="EMBL/GenBank/DDBJ databases">
        <authorList>
            <person name="Nowell W R."/>
        </authorList>
    </citation>
    <scope>NUCLEOTIDE SEQUENCE</scope>
</reference>
<organism evidence="1 2">
    <name type="scientific">Rotaria socialis</name>
    <dbReference type="NCBI Taxonomy" id="392032"/>
    <lineage>
        <taxon>Eukaryota</taxon>
        <taxon>Metazoa</taxon>
        <taxon>Spiralia</taxon>
        <taxon>Gnathifera</taxon>
        <taxon>Rotifera</taxon>
        <taxon>Eurotatoria</taxon>
        <taxon>Bdelloidea</taxon>
        <taxon>Philodinida</taxon>
        <taxon>Philodinidae</taxon>
        <taxon>Rotaria</taxon>
    </lineage>
</organism>
<dbReference type="Proteomes" id="UP000663873">
    <property type="component" value="Unassembled WGS sequence"/>
</dbReference>
<feature type="non-terminal residue" evidence="1">
    <location>
        <position position="1"/>
    </location>
</feature>
<dbReference type="EMBL" id="CAJOBP010045318">
    <property type="protein sequence ID" value="CAF4785423.1"/>
    <property type="molecule type" value="Genomic_DNA"/>
</dbReference>
<dbReference type="AlphaFoldDB" id="A0A821NEJ1"/>
<accession>A0A821NEJ1</accession>
<sequence length="141" mass="16207">SSPALKQLASHRLRTRQQRIDEPVNEYYTDIMKLCKIVDPDMIDVSKIDHLYHGITSSLMKEVLRQTPRTPAEFLEYARKEETLDRLVTTSVNQTDSAIVGTAAFKNTFHSNVAMDNTEHFNKTSNTYSKPYFNKAYSSRS</sequence>